<dbReference type="VEuPathDB" id="FungiDB:BO70DRAFT_418793"/>
<dbReference type="Proteomes" id="UP000247233">
    <property type="component" value="Unassembled WGS sequence"/>
</dbReference>
<evidence type="ECO:0000313" key="2">
    <source>
        <dbReference type="EMBL" id="PWY67139.1"/>
    </source>
</evidence>
<dbReference type="InterPro" id="IPR001810">
    <property type="entry name" value="F-box_dom"/>
</dbReference>
<dbReference type="AlphaFoldDB" id="A0A317V0E9"/>
<keyword evidence="3" id="KW-1185">Reference proteome</keyword>
<organism evidence="2 3">
    <name type="scientific">Aspergillus heteromorphus CBS 117.55</name>
    <dbReference type="NCBI Taxonomy" id="1448321"/>
    <lineage>
        <taxon>Eukaryota</taxon>
        <taxon>Fungi</taxon>
        <taxon>Dikarya</taxon>
        <taxon>Ascomycota</taxon>
        <taxon>Pezizomycotina</taxon>
        <taxon>Eurotiomycetes</taxon>
        <taxon>Eurotiomycetidae</taxon>
        <taxon>Eurotiales</taxon>
        <taxon>Aspergillaceae</taxon>
        <taxon>Aspergillus</taxon>
        <taxon>Aspergillus subgen. Circumdati</taxon>
    </lineage>
</organism>
<proteinExistence type="predicted"/>
<evidence type="ECO:0000259" key="1">
    <source>
        <dbReference type="PROSITE" id="PS50181"/>
    </source>
</evidence>
<gene>
    <name evidence="2" type="ORF">BO70DRAFT_418793</name>
</gene>
<dbReference type="OrthoDB" id="5279008at2759"/>
<name>A0A317V0E9_9EURO</name>
<dbReference type="RefSeq" id="XP_025394927.1">
    <property type="nucleotide sequence ID" value="XM_025547455.1"/>
</dbReference>
<feature type="domain" description="F-box" evidence="1">
    <location>
        <begin position="9"/>
        <end position="57"/>
    </location>
</feature>
<comment type="caution">
    <text evidence="2">The sequence shown here is derived from an EMBL/GenBank/DDBJ whole genome shotgun (WGS) entry which is preliminary data.</text>
</comment>
<protein>
    <recommendedName>
        <fullName evidence="1">F-box domain-containing protein</fullName>
    </recommendedName>
</protein>
<accession>A0A317V0E9</accession>
<dbReference type="GeneID" id="37069692"/>
<dbReference type="PROSITE" id="PS50181">
    <property type="entry name" value="FBOX"/>
    <property type="match status" value="1"/>
</dbReference>
<dbReference type="STRING" id="1448321.A0A317V0E9"/>
<evidence type="ECO:0000313" key="3">
    <source>
        <dbReference type="Proteomes" id="UP000247233"/>
    </source>
</evidence>
<dbReference type="EMBL" id="MSFL01000041">
    <property type="protein sequence ID" value="PWY67139.1"/>
    <property type="molecule type" value="Genomic_DNA"/>
</dbReference>
<sequence>MLKPDTDPGRGLPQLPLELMERVCETLATRDLAALRGSCRQVHHLTHHCFAQRYGEYHTDFSERSLRHLHALAQNPGVGRHIRSLVVLSPEPRLGKDLQALRWAAAGQLAGDSLTMPSLRTLRDDLVRRLPHCRSFVVSPIGGAGPPEHPQDPQDLQDHQQCTFNPDDVVSILWEIVADAALPVQRFWYGQGLNYSSSACSACSSPLLDIARLPKGLFRSPGFRAGWAALQNLHLEQTLTPHNYAFCLDLILHAPALRKLHLGLGHTPIAAEFVADLSRALTLAPHPPTWERLSLAGTTLHADDLLRLLHQSRARLQTLWLRDVSGLDASWLAALHRHRRQFPRLAALALRDIRSPSGLVRFGLPPGAAGFQLQPNEQGAVPAIGLGASDIIGMAYGGSEMDRALETLVQVWTECGGGTGGLA</sequence>
<reference evidence="2 3" key="1">
    <citation type="submission" date="2016-12" db="EMBL/GenBank/DDBJ databases">
        <title>The genomes of Aspergillus section Nigri reveals drivers in fungal speciation.</title>
        <authorList>
            <consortium name="DOE Joint Genome Institute"/>
            <person name="Vesth T.C."/>
            <person name="Nybo J."/>
            <person name="Theobald S."/>
            <person name="Brandl J."/>
            <person name="Frisvad J.C."/>
            <person name="Nielsen K.F."/>
            <person name="Lyhne E.K."/>
            <person name="Kogle M.E."/>
            <person name="Kuo A."/>
            <person name="Riley R."/>
            <person name="Clum A."/>
            <person name="Nolan M."/>
            <person name="Lipzen A."/>
            <person name="Salamov A."/>
            <person name="Henrissat B."/>
            <person name="Wiebenga A."/>
            <person name="De Vries R.P."/>
            <person name="Grigoriev I.V."/>
            <person name="Mortensen U.H."/>
            <person name="Andersen M.R."/>
            <person name="Baker S.E."/>
        </authorList>
    </citation>
    <scope>NUCLEOTIDE SEQUENCE [LARGE SCALE GENOMIC DNA]</scope>
    <source>
        <strain evidence="2 3">CBS 117.55</strain>
    </source>
</reference>